<organism evidence="10 11">
    <name type="scientific">Acidipropionibacterium jensenii</name>
    <dbReference type="NCBI Taxonomy" id="1749"/>
    <lineage>
        <taxon>Bacteria</taxon>
        <taxon>Bacillati</taxon>
        <taxon>Actinomycetota</taxon>
        <taxon>Actinomycetes</taxon>
        <taxon>Propionibacteriales</taxon>
        <taxon>Propionibacteriaceae</taxon>
        <taxon>Acidipropionibacterium</taxon>
    </lineage>
</organism>
<dbReference type="SUPFAM" id="SSF52518">
    <property type="entry name" value="Thiamin diphosphate-binding fold (THDP-binding)"/>
    <property type="match status" value="2"/>
</dbReference>
<evidence type="ECO:0000313" key="11">
    <source>
        <dbReference type="Proteomes" id="UP000285875"/>
    </source>
</evidence>
<reference evidence="11" key="1">
    <citation type="submission" date="2017-12" db="EMBL/GenBank/DDBJ databases">
        <title>Whole genome sequencing of Acidipropionibacterium jensenii strains JS279 and JS280.</title>
        <authorList>
            <person name="Deptula P."/>
            <person name="Laine P."/>
            <person name="Smolander O.-P."/>
            <person name="Paulin L."/>
            <person name="Auvinen P."/>
            <person name="Varmanen P."/>
        </authorList>
    </citation>
    <scope>NUCLEOTIDE SEQUENCE [LARGE SCALE GENOMIC DNA]</scope>
    <source>
        <strain evidence="11">JS280</strain>
    </source>
</reference>
<dbReference type="Gene3D" id="3.40.50.1220">
    <property type="entry name" value="TPP-binding domain"/>
    <property type="match status" value="1"/>
</dbReference>
<keyword evidence="6" id="KW-0474">Menaquinone biosynthesis</keyword>
<evidence type="ECO:0000313" key="10">
    <source>
        <dbReference type="EMBL" id="AZZ39702.1"/>
    </source>
</evidence>
<dbReference type="EMBL" id="CP025570">
    <property type="protein sequence ID" value="AZZ39702.1"/>
    <property type="molecule type" value="Genomic_DNA"/>
</dbReference>
<evidence type="ECO:0000256" key="1">
    <source>
        <dbReference type="ARBA" id="ARBA00022679"/>
    </source>
</evidence>
<feature type="domain" description="Thiamine pyrophosphate enzyme N-terminal TPP-binding" evidence="9">
    <location>
        <begin position="32"/>
        <end position="147"/>
    </location>
</feature>
<dbReference type="CDD" id="cd07037">
    <property type="entry name" value="TPP_PYR_MenD"/>
    <property type="match status" value="1"/>
</dbReference>
<dbReference type="GO" id="GO:0070204">
    <property type="term" value="F:2-succinyl-5-enolpyruvyl-6-hydroxy-3-cyclohexene-1-carboxylic-acid synthase activity"/>
    <property type="evidence" value="ECO:0007669"/>
    <property type="project" value="UniProtKB-UniRule"/>
</dbReference>
<evidence type="ECO:0000256" key="6">
    <source>
        <dbReference type="HAMAP-Rule" id="MF_01659"/>
    </source>
</evidence>
<dbReference type="AlphaFoldDB" id="A0A3Q9UEF1"/>
<dbReference type="EC" id="2.2.1.9" evidence="6"/>
<dbReference type="PANTHER" id="PTHR42916">
    <property type="entry name" value="2-SUCCINYL-5-ENOLPYRUVYL-6-HYDROXY-3-CYCLOHEXENE-1-CARBOXYLATE SYNTHASE"/>
    <property type="match status" value="1"/>
</dbReference>
<dbReference type="Proteomes" id="UP000285875">
    <property type="component" value="Chromosome"/>
</dbReference>
<comment type="function">
    <text evidence="6">Catalyzes the thiamine diphosphate-dependent decarboxylation of 2-oxoglutarate and the subsequent addition of the resulting succinic semialdehyde-thiamine pyrophosphate anion to isochorismate to yield 2-succinyl-5-enolpyruvyl-6-hydroxy-3-cyclohexene-1-carboxylate (SEPHCHC).</text>
</comment>
<protein>
    <recommendedName>
        <fullName evidence="6">2-succinyl-5-enolpyruvyl-6-hydroxy-3-cyclohexene-1-carboxylate synthase</fullName>
        <shortName evidence="6">SEPHCHC synthase</shortName>
        <ecNumber evidence="6">2.2.1.9</ecNumber>
    </recommendedName>
    <alternativeName>
        <fullName evidence="6">Menaquinone biosynthesis protein MenD</fullName>
    </alternativeName>
</protein>
<dbReference type="RefSeq" id="WP_097799032.1">
    <property type="nucleotide sequence ID" value="NZ_CP025570.1"/>
</dbReference>
<dbReference type="Pfam" id="PF02775">
    <property type="entry name" value="TPP_enzyme_C"/>
    <property type="match status" value="1"/>
</dbReference>
<comment type="subunit">
    <text evidence="6">Homodimer.</text>
</comment>
<keyword evidence="2 6" id="KW-0479">Metal-binding</keyword>
<keyword evidence="5 6" id="KW-0464">Manganese</keyword>
<dbReference type="GO" id="GO:0030145">
    <property type="term" value="F:manganese ion binding"/>
    <property type="evidence" value="ECO:0007669"/>
    <property type="project" value="UniProtKB-UniRule"/>
</dbReference>
<evidence type="ECO:0000256" key="2">
    <source>
        <dbReference type="ARBA" id="ARBA00022723"/>
    </source>
</evidence>
<dbReference type="HAMAP" id="MF_01659">
    <property type="entry name" value="MenD"/>
    <property type="match status" value="1"/>
</dbReference>
<dbReference type="NCBIfam" id="TIGR00173">
    <property type="entry name" value="menD"/>
    <property type="match status" value="1"/>
</dbReference>
<dbReference type="Gene3D" id="3.40.50.970">
    <property type="match status" value="2"/>
</dbReference>
<evidence type="ECO:0000256" key="4">
    <source>
        <dbReference type="ARBA" id="ARBA00023052"/>
    </source>
</evidence>
<name>A0A3Q9UEF1_9ACTN</name>
<evidence type="ECO:0000256" key="5">
    <source>
        <dbReference type="ARBA" id="ARBA00023211"/>
    </source>
</evidence>
<dbReference type="GO" id="GO:0009234">
    <property type="term" value="P:menaquinone biosynthetic process"/>
    <property type="evidence" value="ECO:0007669"/>
    <property type="project" value="UniProtKB-UniRule"/>
</dbReference>
<dbReference type="InterPro" id="IPR004433">
    <property type="entry name" value="MenaQ_synth_MenD"/>
</dbReference>
<feature type="region of interest" description="Disordered" evidence="7">
    <location>
        <begin position="1"/>
        <end position="24"/>
    </location>
</feature>
<evidence type="ECO:0000259" key="8">
    <source>
        <dbReference type="Pfam" id="PF02775"/>
    </source>
</evidence>
<evidence type="ECO:0000259" key="9">
    <source>
        <dbReference type="Pfam" id="PF02776"/>
    </source>
</evidence>
<dbReference type="PIRSF" id="PIRSF004983">
    <property type="entry name" value="MenD"/>
    <property type="match status" value="1"/>
</dbReference>
<comment type="similarity">
    <text evidence="6">Belongs to the TPP enzyme family. MenD subfamily.</text>
</comment>
<keyword evidence="3 6" id="KW-0460">Magnesium</keyword>
<keyword evidence="4 6" id="KW-0786">Thiamine pyrophosphate</keyword>
<comment type="catalytic activity">
    <reaction evidence="6">
        <text>isochorismate + 2-oxoglutarate + H(+) = 5-enolpyruvoyl-6-hydroxy-2-succinyl-cyclohex-3-ene-1-carboxylate + CO2</text>
        <dbReference type="Rhea" id="RHEA:25593"/>
        <dbReference type="ChEBI" id="CHEBI:15378"/>
        <dbReference type="ChEBI" id="CHEBI:16526"/>
        <dbReference type="ChEBI" id="CHEBI:16810"/>
        <dbReference type="ChEBI" id="CHEBI:29780"/>
        <dbReference type="ChEBI" id="CHEBI:58818"/>
        <dbReference type="EC" id="2.2.1.9"/>
    </reaction>
</comment>
<dbReference type="GO" id="GO:0000287">
    <property type="term" value="F:magnesium ion binding"/>
    <property type="evidence" value="ECO:0007669"/>
    <property type="project" value="UniProtKB-UniRule"/>
</dbReference>
<dbReference type="Pfam" id="PF02776">
    <property type="entry name" value="TPP_enzyme_N"/>
    <property type="match status" value="1"/>
</dbReference>
<comment type="pathway">
    <text evidence="6">Quinol/quinone metabolism; menaquinone biosynthesis.</text>
</comment>
<evidence type="ECO:0000256" key="7">
    <source>
        <dbReference type="SAM" id="MobiDB-lite"/>
    </source>
</evidence>
<comment type="cofactor">
    <cofactor evidence="6">
        <name>Mg(2+)</name>
        <dbReference type="ChEBI" id="CHEBI:18420"/>
    </cofactor>
    <cofactor evidence="6">
        <name>Mn(2+)</name>
        <dbReference type="ChEBI" id="CHEBI:29035"/>
    </cofactor>
</comment>
<comment type="cofactor">
    <cofactor evidence="6">
        <name>thiamine diphosphate</name>
        <dbReference type="ChEBI" id="CHEBI:58937"/>
    </cofactor>
    <text evidence="6">Binds 1 thiamine pyrophosphate per subunit.</text>
</comment>
<accession>A0A3Q9UEF1</accession>
<dbReference type="UniPathway" id="UPA00079"/>
<feature type="compositionally biased region" description="Low complexity" evidence="7">
    <location>
        <begin position="377"/>
        <end position="390"/>
    </location>
</feature>
<dbReference type="PANTHER" id="PTHR42916:SF1">
    <property type="entry name" value="PROTEIN PHYLLO, CHLOROPLASTIC"/>
    <property type="match status" value="1"/>
</dbReference>
<keyword evidence="1 6" id="KW-0808">Transferase</keyword>
<evidence type="ECO:0000256" key="3">
    <source>
        <dbReference type="ARBA" id="ARBA00022842"/>
    </source>
</evidence>
<dbReference type="KEGG" id="aji:C0Z10_07975"/>
<dbReference type="UniPathway" id="UPA01057">
    <property type="reaction ID" value="UER00164"/>
</dbReference>
<dbReference type="InterPro" id="IPR029061">
    <property type="entry name" value="THDP-binding"/>
</dbReference>
<sequence>MPETQPSEAQPSETGPSETGSASEVESALRSRYLIRALVSRGLREVVYCPGSRDAPLGYALAAAEQAGWLRVHVRLDERTAGFMALGLSRAAVLQGRSTPAAVVTTSGTAVANLHPAVLEADAAGVPLLLLTADRPHEMWHTRANQTTVQEGIFGSATRFSATLPAGYPADSRLDGLVGRTMAAATGEFSADPGPVHLDVCFRDPLVPDRAWLPGQPPEVSTPARRVEPVGPLVEMPARSVVVAGDAAGGRARELSEEHGWPLLAEPSSGARSGRTALVDYQGLLSTSLADDIEGVLVLGHPTLSRPVSRLLARTDIPITVITDSPRWTDVAGVGRPVAAPGKIRARGEDESWLDRWHSADHLADHPDGGTTGGSAGSPPDGSVDGASGAAAEKNRAAAMIWQASCTPGGPALMIGASAVIRSFDRHAVPGAVAPTAVANRGLAGIDGTVSTAVGLSTGLGRPVRAVVGDLTAVHDATGLLTGRRERRADVQVIVLNDSGGAIFAGLEHARAPHDVLERFFLTPQRIDLAHLAAALGADFQRVDADGLPAVLERPVTGRGIVEVTLLTGLA</sequence>
<comment type="pathway">
    <text evidence="6">Quinol/quinone metabolism; 1,4-dihydroxy-2-naphthoate biosynthesis; 1,4-dihydroxy-2-naphthoate from chorismate: step 2/7.</text>
</comment>
<dbReference type="InterPro" id="IPR012001">
    <property type="entry name" value="Thiamin_PyroP_enz_TPP-bd_dom"/>
</dbReference>
<feature type="domain" description="Thiamine pyrophosphate enzyme TPP-binding" evidence="8">
    <location>
        <begin position="438"/>
        <end position="553"/>
    </location>
</feature>
<gene>
    <name evidence="6 10" type="primary">menD</name>
    <name evidence="10" type="ORF">C0Z10_07975</name>
</gene>
<feature type="region of interest" description="Disordered" evidence="7">
    <location>
        <begin position="361"/>
        <end position="390"/>
    </location>
</feature>
<proteinExistence type="inferred from homology"/>
<dbReference type="GO" id="GO:0030976">
    <property type="term" value="F:thiamine pyrophosphate binding"/>
    <property type="evidence" value="ECO:0007669"/>
    <property type="project" value="UniProtKB-UniRule"/>
</dbReference>
<dbReference type="InterPro" id="IPR011766">
    <property type="entry name" value="TPP_enzyme_TPP-bd"/>
</dbReference>